<evidence type="ECO:0000256" key="2">
    <source>
        <dbReference type="ARBA" id="ARBA00023125"/>
    </source>
</evidence>
<evidence type="ECO:0000256" key="5">
    <source>
        <dbReference type="SAM" id="MobiDB-lite"/>
    </source>
</evidence>
<gene>
    <name evidence="7" type="ORF">Plec18167_006946</name>
</gene>
<protein>
    <recommendedName>
        <fullName evidence="6">Zn(2)-C6 fungal-type domain-containing protein</fullName>
    </recommendedName>
</protein>
<dbReference type="CDD" id="cd00067">
    <property type="entry name" value="GAL4"/>
    <property type="match status" value="1"/>
</dbReference>
<dbReference type="PANTHER" id="PTHR37534">
    <property type="entry name" value="TRANSCRIPTIONAL ACTIVATOR PROTEIN UGA3"/>
    <property type="match status" value="1"/>
</dbReference>
<evidence type="ECO:0000256" key="3">
    <source>
        <dbReference type="ARBA" id="ARBA00023163"/>
    </source>
</evidence>
<dbReference type="Pfam" id="PF00172">
    <property type="entry name" value="Zn_clus"/>
    <property type="match status" value="1"/>
</dbReference>
<keyword evidence="2" id="KW-0238">DNA-binding</keyword>
<evidence type="ECO:0000256" key="1">
    <source>
        <dbReference type="ARBA" id="ARBA00023015"/>
    </source>
</evidence>
<feature type="compositionally biased region" description="Polar residues" evidence="5">
    <location>
        <begin position="208"/>
        <end position="218"/>
    </location>
</feature>
<feature type="region of interest" description="Disordered" evidence="5">
    <location>
        <begin position="208"/>
        <end position="228"/>
    </location>
</feature>
<dbReference type="EMBL" id="JAVDPF010000026">
    <property type="protein sequence ID" value="KAL1871796.1"/>
    <property type="molecule type" value="Genomic_DNA"/>
</dbReference>
<accession>A0ABR3X7S8</accession>
<proteinExistence type="predicted"/>
<dbReference type="Gene3D" id="4.10.240.10">
    <property type="entry name" value="Zn(2)-C6 fungal-type DNA-binding domain"/>
    <property type="match status" value="1"/>
</dbReference>
<keyword evidence="8" id="KW-1185">Reference proteome</keyword>
<dbReference type="InterPro" id="IPR036864">
    <property type="entry name" value="Zn2-C6_fun-type_DNA-bd_sf"/>
</dbReference>
<reference evidence="7 8" key="1">
    <citation type="journal article" date="2024" name="IMA Fungus">
        <title>IMA Genome - F19 : A genome assembly and annotation guide to empower mycologists, including annotated draft genome sequences of Ceratocystis pirilliformis, Diaporthe australafricana, Fusarium ophioides, Paecilomyces lecythidis, and Sporothrix stenoceras.</title>
        <authorList>
            <person name="Aylward J."/>
            <person name="Wilson A.M."/>
            <person name="Visagie C.M."/>
            <person name="Spraker J."/>
            <person name="Barnes I."/>
            <person name="Buitendag C."/>
            <person name="Ceriani C."/>
            <person name="Del Mar Angel L."/>
            <person name="du Plessis D."/>
            <person name="Fuchs T."/>
            <person name="Gasser K."/>
            <person name="Kramer D."/>
            <person name="Li W."/>
            <person name="Munsamy K."/>
            <person name="Piso A."/>
            <person name="Price J.L."/>
            <person name="Sonnekus B."/>
            <person name="Thomas C."/>
            <person name="van der Nest A."/>
            <person name="van Dijk A."/>
            <person name="van Heerden A."/>
            <person name="van Vuuren N."/>
            <person name="Yilmaz N."/>
            <person name="Duong T.A."/>
            <person name="van der Merwe N.A."/>
            <person name="Wingfield M.J."/>
            <person name="Wingfield B.D."/>
        </authorList>
    </citation>
    <scope>NUCLEOTIDE SEQUENCE [LARGE SCALE GENOMIC DNA]</scope>
    <source>
        <strain evidence="7 8">CMW 18167</strain>
    </source>
</reference>
<keyword evidence="4" id="KW-0539">Nucleus</keyword>
<dbReference type="PANTHER" id="PTHR37534:SF3">
    <property type="entry name" value="ZN(II)2CYS6 TRANSCRIPTION FACTOR (EUROFUNG)"/>
    <property type="match status" value="1"/>
</dbReference>
<dbReference type="InterPro" id="IPR001138">
    <property type="entry name" value="Zn2Cys6_DnaBD"/>
</dbReference>
<comment type="caution">
    <text evidence="7">The sequence shown here is derived from an EMBL/GenBank/DDBJ whole genome shotgun (WGS) entry which is preliminary data.</text>
</comment>
<keyword evidence="3" id="KW-0804">Transcription</keyword>
<sequence>MGLPSASRRPRRRKPRGRGLRTTNGCITCRKRHLKCDETKPICGPCIKKGKACEYTNLGRASDIAPASNRPMNEVVPAPARQQSTSPERNQEYASRDYYDANIVSNEPHGVTDAAWTAAQTDINAPQPALLQQLPESNPVSSPSSLAWQQSYLSPSNASFAAVRWFGLLASDAARDCTIPNSQPDESLWPEFPTTDVSSLQRATQVLDSTPNSHTSHGPTEIGTPGGTLREDQIWQSRKPIELSPTEQILFEHFLHQVSPWIDLFDPTNQFATFVAHLAVSQKEYDITEEFYSQKTEGKFSGAQCRASKCYNGSRTSASCLES</sequence>
<evidence type="ECO:0000313" key="7">
    <source>
        <dbReference type="EMBL" id="KAL1871796.1"/>
    </source>
</evidence>
<name>A0ABR3X7S8_9EURO</name>
<evidence type="ECO:0000259" key="6">
    <source>
        <dbReference type="PROSITE" id="PS50048"/>
    </source>
</evidence>
<organism evidence="7 8">
    <name type="scientific">Paecilomyces lecythidis</name>
    <dbReference type="NCBI Taxonomy" id="3004212"/>
    <lineage>
        <taxon>Eukaryota</taxon>
        <taxon>Fungi</taxon>
        <taxon>Dikarya</taxon>
        <taxon>Ascomycota</taxon>
        <taxon>Pezizomycotina</taxon>
        <taxon>Eurotiomycetes</taxon>
        <taxon>Eurotiomycetidae</taxon>
        <taxon>Eurotiales</taxon>
        <taxon>Thermoascaceae</taxon>
        <taxon>Paecilomyces</taxon>
    </lineage>
</organism>
<evidence type="ECO:0000313" key="8">
    <source>
        <dbReference type="Proteomes" id="UP001583193"/>
    </source>
</evidence>
<feature type="region of interest" description="Disordered" evidence="5">
    <location>
        <begin position="1"/>
        <end position="22"/>
    </location>
</feature>
<dbReference type="PROSITE" id="PS50048">
    <property type="entry name" value="ZN2_CY6_FUNGAL_2"/>
    <property type="match status" value="1"/>
</dbReference>
<dbReference type="SUPFAM" id="SSF57701">
    <property type="entry name" value="Zn2/Cys6 DNA-binding domain"/>
    <property type="match status" value="1"/>
</dbReference>
<evidence type="ECO:0000256" key="4">
    <source>
        <dbReference type="ARBA" id="ARBA00023242"/>
    </source>
</evidence>
<dbReference type="PROSITE" id="PS00463">
    <property type="entry name" value="ZN2_CY6_FUNGAL_1"/>
    <property type="match status" value="1"/>
</dbReference>
<feature type="domain" description="Zn(2)-C6 fungal-type" evidence="6">
    <location>
        <begin position="25"/>
        <end position="55"/>
    </location>
</feature>
<dbReference type="SMART" id="SM00066">
    <property type="entry name" value="GAL4"/>
    <property type="match status" value="1"/>
</dbReference>
<keyword evidence="1" id="KW-0805">Transcription regulation</keyword>
<feature type="compositionally biased region" description="Basic residues" evidence="5">
    <location>
        <begin position="8"/>
        <end position="19"/>
    </location>
</feature>
<dbReference type="Proteomes" id="UP001583193">
    <property type="component" value="Unassembled WGS sequence"/>
</dbReference>